<proteinExistence type="predicted"/>
<sequence length="111" mass="12734">MTRNQDTSRRHQDMARQIWKNEVQDDSAFSGRGRFLKTWGGQRSRPRECKGRKEELKGNRALWGLTDGPAALYKWCLEMKSSGVQIVGVYVGLVYMEVSLRDSSNEVPGHF</sequence>
<organism evidence="1 2">
    <name type="scientific">Fusarium oxysporum NRRL 32931</name>
    <dbReference type="NCBI Taxonomy" id="660029"/>
    <lineage>
        <taxon>Eukaryota</taxon>
        <taxon>Fungi</taxon>
        <taxon>Dikarya</taxon>
        <taxon>Ascomycota</taxon>
        <taxon>Pezizomycotina</taxon>
        <taxon>Sordariomycetes</taxon>
        <taxon>Hypocreomycetidae</taxon>
        <taxon>Hypocreales</taxon>
        <taxon>Nectriaceae</taxon>
        <taxon>Fusarium</taxon>
        <taxon>Fusarium oxysporum species complex</taxon>
    </lineage>
</organism>
<dbReference type="EMBL" id="JH717842">
    <property type="protein sequence ID" value="EWY92773.1"/>
    <property type="molecule type" value="Genomic_DNA"/>
</dbReference>
<evidence type="ECO:0000313" key="2">
    <source>
        <dbReference type="Proteomes" id="UP000030753"/>
    </source>
</evidence>
<accession>W9ICX1</accession>
<dbReference type="Proteomes" id="UP000030753">
    <property type="component" value="Unassembled WGS sequence"/>
</dbReference>
<gene>
    <name evidence="1" type="ORF">FOYG_06241</name>
</gene>
<dbReference type="AlphaFoldDB" id="W9ICX1"/>
<evidence type="ECO:0000313" key="1">
    <source>
        <dbReference type="EMBL" id="EWY92773.1"/>
    </source>
</evidence>
<protein>
    <submittedName>
        <fullName evidence="1">Uncharacterized protein</fullName>
    </submittedName>
</protein>
<name>W9ICX1_FUSOX</name>
<reference evidence="1 2" key="1">
    <citation type="submission" date="2011-06" db="EMBL/GenBank/DDBJ databases">
        <title>The Genome Sequence of Fusarium oxysporum FOSC 3-a.</title>
        <authorList>
            <consortium name="The Broad Institute Genome Sequencing Platform"/>
            <person name="Ma L.-J."/>
            <person name="Gale L.R."/>
            <person name="Schwartz D.C."/>
            <person name="Zhou S."/>
            <person name="Corby-Kistler H."/>
            <person name="Young S.K."/>
            <person name="Zeng Q."/>
            <person name="Gargeya S."/>
            <person name="Fitzgerald M."/>
            <person name="Haas B."/>
            <person name="Abouelleil A."/>
            <person name="Alvarado L."/>
            <person name="Arachchi H.M."/>
            <person name="Berlin A."/>
            <person name="Brown A."/>
            <person name="Chapman S.B."/>
            <person name="Chen Z."/>
            <person name="Dunbar C."/>
            <person name="Freedman E."/>
            <person name="Gearin G."/>
            <person name="Gellesch M."/>
            <person name="Goldberg J."/>
            <person name="Griggs A."/>
            <person name="Gujja S."/>
            <person name="Heiman D."/>
            <person name="Howarth C."/>
            <person name="Larson L."/>
            <person name="Lui A."/>
            <person name="MacDonald P.J.P."/>
            <person name="Mehta T."/>
            <person name="Montmayeur A."/>
            <person name="Murphy C."/>
            <person name="Neiman D."/>
            <person name="Pearson M."/>
            <person name="Priest M."/>
            <person name="Roberts A."/>
            <person name="Saif S."/>
            <person name="Shea T."/>
            <person name="Shenoy N."/>
            <person name="Sisk P."/>
            <person name="Stolte C."/>
            <person name="Sykes S."/>
            <person name="Wortman J."/>
            <person name="Nusbaum C."/>
            <person name="Birren B."/>
        </authorList>
    </citation>
    <scope>NUCLEOTIDE SEQUENCE [LARGE SCALE GENOMIC DNA]</scope>
    <source>
        <strain evidence="2">FOSC 3-a</strain>
    </source>
</reference>
<dbReference type="HOGENOM" id="CLU_2158467_0_0_1"/>